<proteinExistence type="predicted"/>
<feature type="transmembrane region" description="Helical" evidence="5">
    <location>
        <begin position="77"/>
        <end position="96"/>
    </location>
</feature>
<feature type="transmembrane region" description="Helical" evidence="5">
    <location>
        <begin position="302"/>
        <end position="324"/>
    </location>
</feature>
<feature type="transmembrane region" description="Helical" evidence="5">
    <location>
        <begin position="135"/>
        <end position="158"/>
    </location>
</feature>
<accession>A0ABV9SHI3</accession>
<organism evidence="7 8">
    <name type="scientific">Streptomonospora arabica</name>
    <dbReference type="NCBI Taxonomy" id="412417"/>
    <lineage>
        <taxon>Bacteria</taxon>
        <taxon>Bacillati</taxon>
        <taxon>Actinomycetota</taxon>
        <taxon>Actinomycetes</taxon>
        <taxon>Streptosporangiales</taxon>
        <taxon>Nocardiopsidaceae</taxon>
        <taxon>Streptomonospora</taxon>
    </lineage>
</organism>
<dbReference type="InterPro" id="IPR011701">
    <property type="entry name" value="MFS"/>
</dbReference>
<feature type="transmembrane region" description="Helical" evidence="5">
    <location>
        <begin position="336"/>
        <end position="355"/>
    </location>
</feature>
<dbReference type="PROSITE" id="PS50850">
    <property type="entry name" value="MFS"/>
    <property type="match status" value="1"/>
</dbReference>
<gene>
    <name evidence="7" type="ORF">ACFPCZ_01715</name>
</gene>
<evidence type="ECO:0000256" key="2">
    <source>
        <dbReference type="ARBA" id="ARBA00022692"/>
    </source>
</evidence>
<comment type="subcellular location">
    <subcellularLocation>
        <location evidence="1">Cell membrane</location>
        <topology evidence="1">Multi-pass membrane protein</topology>
    </subcellularLocation>
</comment>
<evidence type="ECO:0000313" key="7">
    <source>
        <dbReference type="EMBL" id="MFC4865337.1"/>
    </source>
</evidence>
<evidence type="ECO:0000259" key="6">
    <source>
        <dbReference type="PROSITE" id="PS50850"/>
    </source>
</evidence>
<feature type="transmembrane region" description="Helical" evidence="5">
    <location>
        <begin position="202"/>
        <end position="220"/>
    </location>
</feature>
<dbReference type="Proteomes" id="UP001595858">
    <property type="component" value="Unassembled WGS sequence"/>
</dbReference>
<dbReference type="Gene3D" id="1.20.1250.20">
    <property type="entry name" value="MFS general substrate transporter like domains"/>
    <property type="match status" value="1"/>
</dbReference>
<feature type="transmembrane region" description="Helical" evidence="5">
    <location>
        <begin position="170"/>
        <end position="190"/>
    </location>
</feature>
<evidence type="ECO:0000256" key="3">
    <source>
        <dbReference type="ARBA" id="ARBA00022989"/>
    </source>
</evidence>
<protein>
    <submittedName>
        <fullName evidence="7">MFS transporter</fullName>
    </submittedName>
</protein>
<evidence type="ECO:0000313" key="8">
    <source>
        <dbReference type="Proteomes" id="UP001595858"/>
    </source>
</evidence>
<dbReference type="SUPFAM" id="SSF103473">
    <property type="entry name" value="MFS general substrate transporter"/>
    <property type="match status" value="1"/>
</dbReference>
<comment type="caution">
    <text evidence="7">The sequence shown here is derived from an EMBL/GenBank/DDBJ whole genome shotgun (WGS) entry which is preliminary data.</text>
</comment>
<feature type="transmembrane region" description="Helical" evidence="5">
    <location>
        <begin position="411"/>
        <end position="430"/>
    </location>
</feature>
<reference evidence="8" key="1">
    <citation type="journal article" date="2019" name="Int. J. Syst. Evol. Microbiol.">
        <title>The Global Catalogue of Microorganisms (GCM) 10K type strain sequencing project: providing services to taxonomists for standard genome sequencing and annotation.</title>
        <authorList>
            <consortium name="The Broad Institute Genomics Platform"/>
            <consortium name="The Broad Institute Genome Sequencing Center for Infectious Disease"/>
            <person name="Wu L."/>
            <person name="Ma J."/>
        </authorList>
    </citation>
    <scope>NUCLEOTIDE SEQUENCE [LARGE SCALE GENOMIC DNA]</scope>
    <source>
        <strain evidence="8">CGMCC 4.7304</strain>
    </source>
</reference>
<dbReference type="CDD" id="cd17321">
    <property type="entry name" value="MFS_MMR_MDR_like"/>
    <property type="match status" value="1"/>
</dbReference>
<keyword evidence="4 5" id="KW-0472">Membrane</keyword>
<dbReference type="InterPro" id="IPR036259">
    <property type="entry name" value="MFS_trans_sf"/>
</dbReference>
<feature type="transmembrane region" description="Helical" evidence="5">
    <location>
        <begin position="226"/>
        <end position="247"/>
    </location>
</feature>
<evidence type="ECO:0000256" key="1">
    <source>
        <dbReference type="ARBA" id="ARBA00004651"/>
    </source>
</evidence>
<feature type="transmembrane region" description="Helical" evidence="5">
    <location>
        <begin position="102"/>
        <end position="123"/>
    </location>
</feature>
<feature type="transmembrane region" description="Helical" evidence="5">
    <location>
        <begin position="271"/>
        <end position="296"/>
    </location>
</feature>
<dbReference type="PANTHER" id="PTHR42718">
    <property type="entry name" value="MAJOR FACILITATOR SUPERFAMILY MULTIDRUG TRANSPORTER MFSC"/>
    <property type="match status" value="1"/>
</dbReference>
<dbReference type="Gene3D" id="1.20.1720.10">
    <property type="entry name" value="Multidrug resistance protein D"/>
    <property type="match status" value="1"/>
</dbReference>
<dbReference type="InterPro" id="IPR020846">
    <property type="entry name" value="MFS_dom"/>
</dbReference>
<feature type="domain" description="Major facilitator superfamily (MFS) profile" evidence="6">
    <location>
        <begin position="11"/>
        <end position="472"/>
    </location>
</feature>
<feature type="transmembrane region" description="Helical" evidence="5">
    <location>
        <begin position="450"/>
        <end position="467"/>
    </location>
</feature>
<evidence type="ECO:0000256" key="5">
    <source>
        <dbReference type="SAM" id="Phobius"/>
    </source>
</evidence>
<dbReference type="EMBL" id="JBHSIY010000002">
    <property type="protein sequence ID" value="MFC4865337.1"/>
    <property type="molecule type" value="Genomic_DNA"/>
</dbReference>
<sequence length="492" mass="51300">MHPPHKHRWAGSAFLLVAIAMIMVDTTVVTIALPVIERELEASQAQLQWISATYTLAFALILVTAGRIGDMVGRKRTVLFGIGGFVLASAVCTFAPDVGALLIGRVFQGLTAAFVVTQGLSIFQVAFPPEERATVLGLFGAVAGVSAALGPPLGGLLVHADLLGMAWRPIFLINLPIGAAAFIGAAMFVHGSRSERPLRLDPAGVALLAVALFMLLYPLIQGRELGWPWWSFPAMAASVPLFLAFAAHQKARHRKGATPIAAPELFRQRSFVVGLAAMLMFFGGAFSLFFVFSIYLQSGLGLSVLEAGLATMASPVATMVVSVFSVRLSARFGPRVLTAGATIAAAGQLMLIWIAGRVDETAGIWNFVPPMLLSGIGVGLIVAPIIDVILARVPNAVAGAASGLLNTADQLGIALGVSLVGTVFFVRIAAAEQTGASGLEAFASGLQAALWVNIGMLALGMLLTFLLPRTTGGGASVPEGTEANGARRSERI</sequence>
<evidence type="ECO:0000256" key="4">
    <source>
        <dbReference type="ARBA" id="ARBA00023136"/>
    </source>
</evidence>
<dbReference type="Pfam" id="PF07690">
    <property type="entry name" value="MFS_1"/>
    <property type="match status" value="1"/>
</dbReference>
<dbReference type="PRINTS" id="PR01036">
    <property type="entry name" value="TCRTETB"/>
</dbReference>
<feature type="transmembrane region" description="Helical" evidence="5">
    <location>
        <begin position="367"/>
        <end position="390"/>
    </location>
</feature>
<keyword evidence="8" id="KW-1185">Reference proteome</keyword>
<keyword evidence="3 5" id="KW-1133">Transmembrane helix</keyword>
<dbReference type="PANTHER" id="PTHR42718:SF39">
    <property type="entry name" value="ACTINORHODIN TRANSPORTER-RELATED"/>
    <property type="match status" value="1"/>
</dbReference>
<feature type="transmembrane region" description="Helical" evidence="5">
    <location>
        <begin position="12"/>
        <end position="35"/>
    </location>
</feature>
<name>A0ABV9SHI3_9ACTN</name>
<keyword evidence="2 5" id="KW-0812">Transmembrane</keyword>
<dbReference type="RefSeq" id="WP_344144270.1">
    <property type="nucleotide sequence ID" value="NZ_BAAAQI010000009.1"/>
</dbReference>
<feature type="transmembrane region" description="Helical" evidence="5">
    <location>
        <begin position="47"/>
        <end position="65"/>
    </location>
</feature>